<dbReference type="Pfam" id="PF00440">
    <property type="entry name" value="TetR_N"/>
    <property type="match status" value="1"/>
</dbReference>
<dbReference type="PRINTS" id="PR00455">
    <property type="entry name" value="HTHTETR"/>
</dbReference>
<keyword evidence="1" id="KW-0805">Transcription regulation</keyword>
<dbReference type="KEGG" id="mmor:MMOR_28550"/>
<dbReference type="SUPFAM" id="SSF46689">
    <property type="entry name" value="Homeodomain-like"/>
    <property type="match status" value="1"/>
</dbReference>
<keyword evidence="2 4" id="KW-0238">DNA-binding</keyword>
<proteinExistence type="predicted"/>
<keyword evidence="3" id="KW-0804">Transcription</keyword>
<dbReference type="InterPro" id="IPR009057">
    <property type="entry name" value="Homeodomain-like_sf"/>
</dbReference>
<dbReference type="PANTHER" id="PTHR30055">
    <property type="entry name" value="HTH-TYPE TRANSCRIPTIONAL REGULATOR RUTR"/>
    <property type="match status" value="1"/>
</dbReference>
<evidence type="ECO:0000256" key="2">
    <source>
        <dbReference type="ARBA" id="ARBA00023125"/>
    </source>
</evidence>
<keyword evidence="7" id="KW-1185">Reference proteome</keyword>
<dbReference type="GO" id="GO:0000976">
    <property type="term" value="F:transcription cis-regulatory region binding"/>
    <property type="evidence" value="ECO:0007669"/>
    <property type="project" value="TreeGrafter"/>
</dbReference>
<evidence type="ECO:0000313" key="7">
    <source>
        <dbReference type="Proteomes" id="UP000466681"/>
    </source>
</evidence>
<dbReference type="GO" id="GO:0003700">
    <property type="term" value="F:DNA-binding transcription factor activity"/>
    <property type="evidence" value="ECO:0007669"/>
    <property type="project" value="TreeGrafter"/>
</dbReference>
<dbReference type="PROSITE" id="PS01081">
    <property type="entry name" value="HTH_TETR_1"/>
    <property type="match status" value="1"/>
</dbReference>
<organism evidence="6 7">
    <name type="scientific">Mycolicibacterium moriokaense</name>
    <dbReference type="NCBI Taxonomy" id="39691"/>
    <lineage>
        <taxon>Bacteria</taxon>
        <taxon>Bacillati</taxon>
        <taxon>Actinomycetota</taxon>
        <taxon>Actinomycetes</taxon>
        <taxon>Mycobacteriales</taxon>
        <taxon>Mycobacteriaceae</taxon>
        <taxon>Mycolicibacterium</taxon>
    </lineage>
</organism>
<gene>
    <name evidence="6" type="ORF">MMOR_28550</name>
</gene>
<dbReference type="AlphaFoldDB" id="A0AAD1HBE0"/>
<dbReference type="PROSITE" id="PS50977">
    <property type="entry name" value="HTH_TETR_2"/>
    <property type="match status" value="1"/>
</dbReference>
<accession>A0AAD1HBE0</accession>
<dbReference type="PANTHER" id="PTHR30055:SF234">
    <property type="entry name" value="HTH-TYPE TRANSCRIPTIONAL REGULATOR BETI"/>
    <property type="match status" value="1"/>
</dbReference>
<evidence type="ECO:0000256" key="4">
    <source>
        <dbReference type="PROSITE-ProRule" id="PRU00335"/>
    </source>
</evidence>
<reference evidence="6 7" key="1">
    <citation type="journal article" date="2019" name="Emerg. Microbes Infect.">
        <title>Comprehensive subspecies identification of 175 nontuberculous mycobacteria species based on 7547 genomic profiles.</title>
        <authorList>
            <person name="Matsumoto Y."/>
            <person name="Kinjo T."/>
            <person name="Motooka D."/>
            <person name="Nabeya D."/>
            <person name="Jung N."/>
            <person name="Uechi K."/>
            <person name="Horii T."/>
            <person name="Iida T."/>
            <person name="Fujita J."/>
            <person name="Nakamura S."/>
        </authorList>
    </citation>
    <scope>NUCLEOTIDE SEQUENCE [LARGE SCALE GENOMIC DNA]</scope>
    <source>
        <strain evidence="6 7">JCM 6375</strain>
    </source>
</reference>
<dbReference type="InterPro" id="IPR023772">
    <property type="entry name" value="DNA-bd_HTH_TetR-type_CS"/>
</dbReference>
<dbReference type="Gene3D" id="1.10.357.10">
    <property type="entry name" value="Tetracycline Repressor, domain 2"/>
    <property type="match status" value="1"/>
</dbReference>
<evidence type="ECO:0000313" key="6">
    <source>
        <dbReference type="EMBL" id="BBX01919.1"/>
    </source>
</evidence>
<evidence type="ECO:0000256" key="1">
    <source>
        <dbReference type="ARBA" id="ARBA00023015"/>
    </source>
</evidence>
<feature type="DNA-binding region" description="H-T-H motif" evidence="4">
    <location>
        <begin position="52"/>
        <end position="71"/>
    </location>
</feature>
<dbReference type="InterPro" id="IPR050109">
    <property type="entry name" value="HTH-type_TetR-like_transc_reg"/>
</dbReference>
<sequence length="217" mass="24166">MILSPLVSPTPKTGNIVASALATPPVLRDASDIAILEATLRCLTRYGIERMTVEDVARTAGVGRATVFRRFESKDTLIREALALELQRLISEFETKAKSFDDPYNRLFELSVETVRLIRTHPVARRLVEDETALPLHRDPRVAEFQLVGLRRDISQAAKDLGVKVDARAMAELLMRFFGSLWIAPDIGLGVDNEAHIRTMIAILLAPLRPQKRDATG</sequence>
<dbReference type="Proteomes" id="UP000466681">
    <property type="component" value="Chromosome"/>
</dbReference>
<dbReference type="InterPro" id="IPR001647">
    <property type="entry name" value="HTH_TetR"/>
</dbReference>
<evidence type="ECO:0000259" key="5">
    <source>
        <dbReference type="PROSITE" id="PS50977"/>
    </source>
</evidence>
<name>A0AAD1HBE0_9MYCO</name>
<protein>
    <submittedName>
        <fullName evidence="6">TetR-family transcriptional regulator</fullName>
    </submittedName>
</protein>
<evidence type="ECO:0000256" key="3">
    <source>
        <dbReference type="ARBA" id="ARBA00023163"/>
    </source>
</evidence>
<feature type="domain" description="HTH tetR-type" evidence="5">
    <location>
        <begin position="29"/>
        <end position="89"/>
    </location>
</feature>
<dbReference type="EMBL" id="AP022560">
    <property type="protein sequence ID" value="BBX01919.1"/>
    <property type="molecule type" value="Genomic_DNA"/>
</dbReference>